<evidence type="ECO:0000256" key="8">
    <source>
        <dbReference type="RuleBase" id="RU003793"/>
    </source>
</evidence>
<dbReference type="Proteomes" id="UP000245845">
    <property type="component" value="Unassembled WGS sequence"/>
</dbReference>
<dbReference type="PANTHER" id="PTHR30487:SF0">
    <property type="entry name" value="PREPILIN LEADER PEPTIDASE_N-METHYLTRANSFERASE-RELATED"/>
    <property type="match status" value="1"/>
</dbReference>
<feature type="transmembrane region" description="Helical" evidence="10">
    <location>
        <begin position="167"/>
        <end position="188"/>
    </location>
</feature>
<evidence type="ECO:0000256" key="3">
    <source>
        <dbReference type="ARBA" id="ARBA00022475"/>
    </source>
</evidence>
<feature type="transmembrane region" description="Helical" evidence="10">
    <location>
        <begin position="237"/>
        <end position="260"/>
    </location>
</feature>
<accession>A0A2Y9BLN8</accession>
<keyword evidence="9" id="KW-0511">Multifunctional enzyme</keyword>
<name>A0A2Y9BLN8_9FIRM</name>
<evidence type="ECO:0000256" key="9">
    <source>
        <dbReference type="RuleBase" id="RU003794"/>
    </source>
</evidence>
<feature type="transmembrane region" description="Helical" evidence="10">
    <location>
        <begin position="136"/>
        <end position="155"/>
    </location>
</feature>
<comment type="similarity">
    <text evidence="2 8">Belongs to the peptidase A24 family.</text>
</comment>
<dbReference type="EMBL" id="QGDL01000009">
    <property type="protein sequence ID" value="PWJ28254.1"/>
    <property type="molecule type" value="Genomic_DNA"/>
</dbReference>
<keyword evidence="9" id="KW-0645">Protease</keyword>
<feature type="transmembrane region" description="Helical" evidence="10">
    <location>
        <begin position="79"/>
        <end position="99"/>
    </location>
</feature>
<reference evidence="13 14" key="1">
    <citation type="submission" date="2018-05" db="EMBL/GenBank/DDBJ databases">
        <title>The Hungate 1000. A catalogue of reference genomes from the rumen microbiome.</title>
        <authorList>
            <person name="Kelly W."/>
        </authorList>
    </citation>
    <scope>NUCLEOTIDE SEQUENCE [LARGE SCALE GENOMIC DNA]</scope>
    <source>
        <strain evidence="13 14">NLAE-zl-C242</strain>
    </source>
</reference>
<comment type="function">
    <text evidence="9">Plays an essential role in type IV pili and type II pseudopili formation by proteolytically removing the leader sequence from substrate proteins and subsequently monomethylating the alpha-amino group of the newly exposed N-terminal phenylalanine.</text>
</comment>
<keyword evidence="5 9" id="KW-0812">Transmembrane</keyword>
<evidence type="ECO:0000256" key="2">
    <source>
        <dbReference type="ARBA" id="ARBA00005801"/>
    </source>
</evidence>
<feature type="transmembrane region" description="Helical" evidence="10">
    <location>
        <begin position="111"/>
        <end position="130"/>
    </location>
</feature>
<evidence type="ECO:0000256" key="1">
    <source>
        <dbReference type="ARBA" id="ARBA00004429"/>
    </source>
</evidence>
<sequence>MSMTTVMWIFYIIIFFMGASVFSFVNVLIYRIPAQMPFGNDRSICPACKHVLNGYDMIPVFSYLILGGRCRFCKAKISVRYPLVEVLGGGLAVFSFYWFGKLEDGSLEGILRAVLVFVLLAVLTAISFIDIDTLEIPNGLVIAVLSCGLVSIVLFPELGIVPRIIGALAISLPMMILALVIAGAFGGGDIKLMAAAGLFLGWRCVIVAFLVAVLTGGIYGIYLLASKKKDRKGQFAFGPFLCVGIAAAVFAGESIIQWYMGFLI</sequence>
<evidence type="ECO:0000313" key="13">
    <source>
        <dbReference type="EMBL" id="PWJ28254.1"/>
    </source>
</evidence>
<evidence type="ECO:0000256" key="5">
    <source>
        <dbReference type="ARBA" id="ARBA00022692"/>
    </source>
</evidence>
<evidence type="ECO:0000256" key="7">
    <source>
        <dbReference type="ARBA" id="ARBA00023136"/>
    </source>
</evidence>
<dbReference type="InterPro" id="IPR050882">
    <property type="entry name" value="Prepilin_peptidase/N-MTase"/>
</dbReference>
<gene>
    <name evidence="13" type="ORF">A8806_109134</name>
</gene>
<evidence type="ECO:0000259" key="12">
    <source>
        <dbReference type="Pfam" id="PF06750"/>
    </source>
</evidence>
<comment type="subcellular location">
    <subcellularLocation>
        <location evidence="1">Cell inner membrane</location>
        <topology evidence="1">Multi-pass membrane protein</topology>
    </subcellularLocation>
    <subcellularLocation>
        <location evidence="9">Cell membrane</location>
        <topology evidence="9">Multi-pass membrane protein</topology>
    </subcellularLocation>
</comment>
<dbReference type="Pfam" id="PF01478">
    <property type="entry name" value="Peptidase_A24"/>
    <property type="match status" value="1"/>
</dbReference>
<dbReference type="RefSeq" id="WP_242996119.1">
    <property type="nucleotide sequence ID" value="NZ_QGDL01000009.1"/>
</dbReference>
<keyword evidence="9" id="KW-0378">Hydrolase</keyword>
<evidence type="ECO:0000256" key="6">
    <source>
        <dbReference type="ARBA" id="ARBA00022989"/>
    </source>
</evidence>
<dbReference type="Pfam" id="PF06750">
    <property type="entry name" value="A24_N_bact"/>
    <property type="match status" value="1"/>
</dbReference>
<keyword evidence="3" id="KW-1003">Cell membrane</keyword>
<dbReference type="AlphaFoldDB" id="A0A2Y9BLN8"/>
<organism evidence="13 14">
    <name type="scientific">Faecalicatena orotica</name>
    <dbReference type="NCBI Taxonomy" id="1544"/>
    <lineage>
        <taxon>Bacteria</taxon>
        <taxon>Bacillati</taxon>
        <taxon>Bacillota</taxon>
        <taxon>Clostridia</taxon>
        <taxon>Lachnospirales</taxon>
        <taxon>Lachnospiraceae</taxon>
        <taxon>Faecalicatena</taxon>
    </lineage>
</organism>
<proteinExistence type="inferred from homology"/>
<evidence type="ECO:0000259" key="11">
    <source>
        <dbReference type="Pfam" id="PF01478"/>
    </source>
</evidence>
<keyword evidence="4" id="KW-0997">Cell inner membrane</keyword>
<comment type="catalytic activity">
    <reaction evidence="9">
        <text>Typically cleaves a -Gly-|-Phe- bond to release an N-terminal, basic peptide of 5-8 residues from type IV prepilin, and then N-methylates the new N-terminal amino group, the methyl donor being S-adenosyl-L-methionine.</text>
        <dbReference type="EC" id="3.4.23.43"/>
    </reaction>
</comment>
<keyword evidence="9 13" id="KW-0808">Transferase</keyword>
<keyword evidence="14" id="KW-1185">Reference proteome</keyword>
<feature type="domain" description="Prepilin type IV endopeptidase peptidase" evidence="11">
    <location>
        <begin position="117"/>
        <end position="221"/>
    </location>
</feature>
<dbReference type="GO" id="GO:0006465">
    <property type="term" value="P:signal peptide processing"/>
    <property type="evidence" value="ECO:0007669"/>
    <property type="project" value="TreeGrafter"/>
</dbReference>
<dbReference type="GO" id="GO:0032259">
    <property type="term" value="P:methylation"/>
    <property type="evidence" value="ECO:0007669"/>
    <property type="project" value="UniProtKB-KW"/>
</dbReference>
<dbReference type="GO" id="GO:0005886">
    <property type="term" value="C:plasma membrane"/>
    <property type="evidence" value="ECO:0007669"/>
    <property type="project" value="UniProtKB-SubCell"/>
</dbReference>
<dbReference type="Gene3D" id="1.20.120.1220">
    <property type="match status" value="1"/>
</dbReference>
<dbReference type="InterPro" id="IPR010627">
    <property type="entry name" value="Prepilin_pept_A24_N"/>
</dbReference>
<evidence type="ECO:0000256" key="4">
    <source>
        <dbReference type="ARBA" id="ARBA00022519"/>
    </source>
</evidence>
<evidence type="ECO:0000256" key="10">
    <source>
        <dbReference type="SAM" id="Phobius"/>
    </source>
</evidence>
<comment type="caution">
    <text evidence="13">The sequence shown here is derived from an EMBL/GenBank/DDBJ whole genome shotgun (WGS) entry which is preliminary data.</text>
</comment>
<keyword evidence="7 10" id="KW-0472">Membrane</keyword>
<evidence type="ECO:0000313" key="14">
    <source>
        <dbReference type="Proteomes" id="UP000245845"/>
    </source>
</evidence>
<feature type="transmembrane region" description="Helical" evidence="10">
    <location>
        <begin position="200"/>
        <end position="225"/>
    </location>
</feature>
<dbReference type="PRINTS" id="PR00864">
    <property type="entry name" value="PREPILNPTASE"/>
</dbReference>
<dbReference type="GO" id="GO:0008168">
    <property type="term" value="F:methyltransferase activity"/>
    <property type="evidence" value="ECO:0007669"/>
    <property type="project" value="UniProtKB-KW"/>
</dbReference>
<feature type="domain" description="Prepilin peptidase A24 N-terminal" evidence="12">
    <location>
        <begin position="17"/>
        <end position="98"/>
    </location>
</feature>
<dbReference type="InterPro" id="IPR014032">
    <property type="entry name" value="Peptidase_A24A_bac"/>
</dbReference>
<dbReference type="InterPro" id="IPR000045">
    <property type="entry name" value="Prepilin_IV_endopep_pep"/>
</dbReference>
<dbReference type="EC" id="2.1.1.-" evidence="9"/>
<dbReference type="EC" id="3.4.23.43" evidence="9"/>
<dbReference type="PANTHER" id="PTHR30487">
    <property type="entry name" value="TYPE 4 PREPILIN-LIKE PROTEINS LEADER PEPTIDE-PROCESSING ENZYME"/>
    <property type="match status" value="1"/>
</dbReference>
<feature type="transmembrane region" description="Helical" evidence="10">
    <location>
        <begin position="6"/>
        <end position="29"/>
    </location>
</feature>
<keyword evidence="9 13" id="KW-0489">Methyltransferase</keyword>
<protein>
    <recommendedName>
        <fullName evidence="9">Prepilin leader peptidase/N-methyltransferase</fullName>
        <ecNumber evidence="9">2.1.1.-</ecNumber>
        <ecNumber evidence="9">3.4.23.43</ecNumber>
    </recommendedName>
</protein>
<keyword evidence="6 10" id="KW-1133">Transmembrane helix</keyword>
<dbReference type="GO" id="GO:0004190">
    <property type="term" value="F:aspartic-type endopeptidase activity"/>
    <property type="evidence" value="ECO:0007669"/>
    <property type="project" value="UniProtKB-EC"/>
</dbReference>